<dbReference type="AlphaFoldDB" id="A0A1D1XXF9"/>
<feature type="signal peptide" evidence="1">
    <location>
        <begin position="1"/>
        <end position="29"/>
    </location>
</feature>
<gene>
    <name evidence="2" type="ORF">g.116900</name>
</gene>
<sequence length="161" mass="18485">KKSKNQQKIKMKFNFFLLLLSSLIAVALSQLPPPHKGKIGVYSGIRFWALDGHKKVDLKLHGLEWTFKHLYKNVYSISPPGGGYVRYNGDGKQLNVTHPHSHIIPPKAQWKIIVSPLTIYPPIYYICSEFYPSECATVSGRKVIAKKRDRHLRQSWKIGNF</sequence>
<proteinExistence type="predicted"/>
<dbReference type="EMBL" id="GDJX01020896">
    <property type="protein sequence ID" value="JAT47040.1"/>
    <property type="molecule type" value="Transcribed_RNA"/>
</dbReference>
<evidence type="ECO:0000313" key="2">
    <source>
        <dbReference type="EMBL" id="JAT47040.1"/>
    </source>
</evidence>
<accession>A0A1D1XXF9</accession>
<feature type="chain" id="PRO_5008899775" evidence="1">
    <location>
        <begin position="30"/>
        <end position="161"/>
    </location>
</feature>
<feature type="non-terminal residue" evidence="2">
    <location>
        <position position="1"/>
    </location>
</feature>
<reference evidence="2" key="1">
    <citation type="submission" date="2015-07" db="EMBL/GenBank/DDBJ databases">
        <title>Transcriptome Assembly of Anthurium amnicola.</title>
        <authorList>
            <person name="Suzuki J."/>
        </authorList>
    </citation>
    <scope>NUCLEOTIDE SEQUENCE</scope>
</reference>
<organism evidence="2">
    <name type="scientific">Anthurium amnicola</name>
    <dbReference type="NCBI Taxonomy" id="1678845"/>
    <lineage>
        <taxon>Eukaryota</taxon>
        <taxon>Viridiplantae</taxon>
        <taxon>Streptophyta</taxon>
        <taxon>Embryophyta</taxon>
        <taxon>Tracheophyta</taxon>
        <taxon>Spermatophyta</taxon>
        <taxon>Magnoliopsida</taxon>
        <taxon>Liliopsida</taxon>
        <taxon>Araceae</taxon>
        <taxon>Pothoideae</taxon>
        <taxon>Potheae</taxon>
        <taxon>Anthurium</taxon>
    </lineage>
</organism>
<keyword evidence="1" id="KW-0732">Signal</keyword>
<evidence type="ECO:0000256" key="1">
    <source>
        <dbReference type="SAM" id="SignalP"/>
    </source>
</evidence>
<name>A0A1D1XXF9_9ARAE</name>
<protein>
    <submittedName>
        <fullName evidence="2">Uncharacterized protein</fullName>
    </submittedName>
</protein>